<name>A0A6G7VHZ7_9RHOB</name>
<dbReference type="RefSeq" id="WP_166187678.1">
    <property type="nucleotide sequence ID" value="NZ_CP049811.1"/>
</dbReference>
<organism evidence="1 2">
    <name type="scientific">Pontivivens nitratireducens</name>
    <dbReference type="NCBI Taxonomy" id="2758038"/>
    <lineage>
        <taxon>Bacteria</taxon>
        <taxon>Pseudomonadati</taxon>
        <taxon>Pseudomonadota</taxon>
        <taxon>Alphaproteobacteria</taxon>
        <taxon>Rhodobacterales</taxon>
        <taxon>Paracoccaceae</taxon>
        <taxon>Pontivivens</taxon>
    </lineage>
</organism>
<accession>A0A6G7VHZ7</accession>
<reference evidence="1 2" key="1">
    <citation type="submission" date="2020-03" db="EMBL/GenBank/DDBJ databases">
        <title>Complete genome sequence of Monaibacterium sp. ALG8 with diverse plasmids.</title>
        <authorList>
            <person name="Sun C."/>
        </authorList>
    </citation>
    <scope>NUCLEOTIDE SEQUENCE [LARGE SCALE GENOMIC DNA]</scope>
    <source>
        <strain evidence="1 2">ALG8</strain>
    </source>
</reference>
<dbReference type="GO" id="GO:0016740">
    <property type="term" value="F:transferase activity"/>
    <property type="evidence" value="ECO:0007669"/>
    <property type="project" value="UniProtKB-KW"/>
</dbReference>
<evidence type="ECO:0000313" key="2">
    <source>
        <dbReference type="Proteomes" id="UP000500791"/>
    </source>
</evidence>
<sequence length="106" mass="11899">MSLLDDPREDHLRQSWRDLVERRMPRFAVKRAWPVADANDLARILLDVAAQRPWANETRRPAGIDAPNAVLEDAIALGEAVLEGSADFVALNRVSLQMRGKLRQSA</sequence>
<proteinExistence type="predicted"/>
<protein>
    <submittedName>
        <fullName evidence="1">GCN5-related N-acetyltransferase</fullName>
    </submittedName>
</protein>
<dbReference type="KEGG" id="mon:G8E03_01145"/>
<keyword evidence="2" id="KW-1185">Reference proteome</keyword>
<evidence type="ECO:0000313" key="1">
    <source>
        <dbReference type="EMBL" id="QIK39485.1"/>
    </source>
</evidence>
<keyword evidence="1" id="KW-0808">Transferase</keyword>
<dbReference type="Proteomes" id="UP000500791">
    <property type="component" value="Chromosome"/>
</dbReference>
<gene>
    <name evidence="1" type="ORF">G8E03_01145</name>
</gene>
<dbReference type="AlphaFoldDB" id="A0A6G7VHZ7"/>
<dbReference type="EMBL" id="CP049811">
    <property type="protein sequence ID" value="QIK39485.1"/>
    <property type="molecule type" value="Genomic_DNA"/>
</dbReference>